<comment type="subcellular location">
    <subcellularLocation>
        <location evidence="1">Cell inner membrane</location>
    </subcellularLocation>
</comment>
<dbReference type="EMBL" id="CP014796">
    <property type="protein sequence ID" value="APX25558.1"/>
    <property type="molecule type" value="Genomic_DNA"/>
</dbReference>
<dbReference type="KEGG" id="tpro:Ga0080559_TMP4762"/>
<evidence type="ECO:0000313" key="9">
    <source>
        <dbReference type="EMBL" id="APX25558.1"/>
    </source>
</evidence>
<dbReference type="Proteomes" id="UP000186559">
    <property type="component" value="Chromosome"/>
</dbReference>
<evidence type="ECO:0000256" key="6">
    <source>
        <dbReference type="ARBA" id="ARBA00023136"/>
    </source>
</evidence>
<dbReference type="InterPro" id="IPR051800">
    <property type="entry name" value="PqiA-PqiB_transport"/>
</dbReference>
<keyword evidence="10" id="KW-1185">Reference proteome</keyword>
<evidence type="ECO:0000256" key="2">
    <source>
        <dbReference type="ARBA" id="ARBA00022475"/>
    </source>
</evidence>
<dbReference type="GO" id="GO:0005886">
    <property type="term" value="C:plasma membrane"/>
    <property type="evidence" value="ECO:0007669"/>
    <property type="project" value="UniProtKB-SubCell"/>
</dbReference>
<evidence type="ECO:0000313" key="10">
    <source>
        <dbReference type="Proteomes" id="UP000186559"/>
    </source>
</evidence>
<feature type="domain" description="Mce/MlaD" evidence="8">
    <location>
        <begin position="164"/>
        <end position="224"/>
    </location>
</feature>
<dbReference type="OrthoDB" id="9806984at2"/>
<evidence type="ECO:0000259" key="8">
    <source>
        <dbReference type="Pfam" id="PF02470"/>
    </source>
</evidence>
<keyword evidence="4 7" id="KW-0812">Transmembrane</keyword>
<dbReference type="PANTHER" id="PTHR30462:SF0">
    <property type="entry name" value="INTERMEMBRANE TRANSPORT PROTEIN YEBT"/>
    <property type="match status" value="1"/>
</dbReference>
<dbReference type="InterPro" id="IPR003399">
    <property type="entry name" value="Mce/MlaD"/>
</dbReference>
<proteinExistence type="predicted"/>
<sequence>MSDPQPADMKIEGQKRSIWRNLSLTWIVPIAALLVTLFIAWQTWAERGTRIEISFENAAGVVPGETSVRYRDVEIGIVEEVRFTEDLSRVMVTAGIDRNVAASLPEDAQFWVVRPEVSTSGITGLSTVLSGVYVEAAFEPGTATERTEFEGLEKAPLVKPGMEGTRIVLRASDGSMLSAGAPIFHQGIEVGRIETPRLLDSGKGVIVDAFIESPHDRRITTATRFWDTSGFNFNFGPNGLNLNVGSLAALIRGGVAFDTVFSGGSPVQSRYVFDLFDDEEAARESVFSESIDNAVDLVVEFDESVRGLEAGSPVTYRGLKVGSVKSIGAFIDDSSGQQNVKLRASISIDPRSLGLDAEAPQSETIAFLSEAVQDGLRARLASQGLFSQSLMIELVEVPEAADATLGIFDTEAPVLPSVESEIPDVAATAEGLFQRVDNLPVEELMDQAIATLRSIESFASDDNLRSVPQSVTGLLDEARGLIGSDETQALPGELRATVSELRGIVEELRAAGTAEKLAAALEGATEATDTVSSVAGELTEATADVPALIEDMRALVAKANALQLEAFVDRATALADSADQLISSDETQALPGELNATVAELRGIAEDLRAADMVGNLMTALENASDAADSVTGVANDLSGATSEVPALVEDLRNLVATANALPLETVVERASALLDSADRLIDTEQARMLPTAISNTLEEVRSALAQLREGGVVENTNATLASARDAAAAIEEAAQSLPDLSARIQALVGEAELTLQGYGDNSTFNRETVSALREVREAAEALTKLARAIERNPNSLLFGR</sequence>
<evidence type="ECO:0000256" key="5">
    <source>
        <dbReference type="ARBA" id="ARBA00022989"/>
    </source>
</evidence>
<feature type="transmembrane region" description="Helical" evidence="7">
    <location>
        <begin position="21"/>
        <end position="41"/>
    </location>
</feature>
<dbReference type="STRING" id="1229727.Ga0080559_TMP4762"/>
<keyword evidence="6 7" id="KW-0472">Membrane</keyword>
<dbReference type="AlphaFoldDB" id="A0A1U7DBR1"/>
<feature type="domain" description="Mce/MlaD" evidence="8">
    <location>
        <begin position="48"/>
        <end position="135"/>
    </location>
</feature>
<accession>A0A1U7DBR1</accession>
<dbReference type="PANTHER" id="PTHR30462">
    <property type="entry name" value="INTERMEMBRANE TRANSPORT PROTEIN PQIB-RELATED"/>
    <property type="match status" value="1"/>
</dbReference>
<feature type="domain" description="Mce/MlaD" evidence="8">
    <location>
        <begin position="295"/>
        <end position="394"/>
    </location>
</feature>
<organism evidence="9 10">
    <name type="scientific">Salipiger profundus</name>
    <dbReference type="NCBI Taxonomy" id="1229727"/>
    <lineage>
        <taxon>Bacteria</taxon>
        <taxon>Pseudomonadati</taxon>
        <taxon>Pseudomonadota</taxon>
        <taxon>Alphaproteobacteria</taxon>
        <taxon>Rhodobacterales</taxon>
        <taxon>Roseobacteraceae</taxon>
        <taxon>Salipiger</taxon>
    </lineage>
</organism>
<name>A0A1U7DBR1_9RHOB</name>
<evidence type="ECO:0000256" key="1">
    <source>
        <dbReference type="ARBA" id="ARBA00004533"/>
    </source>
</evidence>
<dbReference type="Pfam" id="PF02470">
    <property type="entry name" value="MlaD"/>
    <property type="match status" value="3"/>
</dbReference>
<keyword evidence="2" id="KW-1003">Cell membrane</keyword>
<evidence type="ECO:0000256" key="3">
    <source>
        <dbReference type="ARBA" id="ARBA00022519"/>
    </source>
</evidence>
<evidence type="ECO:0000256" key="4">
    <source>
        <dbReference type="ARBA" id="ARBA00022692"/>
    </source>
</evidence>
<protein>
    <submittedName>
        <fullName evidence="9">Paraquat-inducible protein B</fullName>
    </submittedName>
</protein>
<evidence type="ECO:0000256" key="7">
    <source>
        <dbReference type="SAM" id="Phobius"/>
    </source>
</evidence>
<gene>
    <name evidence="9" type="ORF">Ga0080559_TMP4762</name>
</gene>
<dbReference type="RefSeq" id="WP_076625077.1">
    <property type="nucleotide sequence ID" value="NZ_BMEW01000002.1"/>
</dbReference>
<keyword evidence="3" id="KW-0997">Cell inner membrane</keyword>
<reference evidence="9 10" key="1">
    <citation type="submission" date="2016-03" db="EMBL/GenBank/DDBJ databases">
        <title>Deep-sea bacteria in the southern Pacific.</title>
        <authorList>
            <person name="Tang K."/>
        </authorList>
    </citation>
    <scope>NUCLEOTIDE SEQUENCE [LARGE SCALE GENOMIC DNA]</scope>
    <source>
        <strain evidence="9 10">JLT2016</strain>
    </source>
</reference>
<keyword evidence="5 7" id="KW-1133">Transmembrane helix</keyword>